<organism evidence="1 2">
    <name type="scientific">Ruminococcus flavefaciens</name>
    <dbReference type="NCBI Taxonomy" id="1265"/>
    <lineage>
        <taxon>Bacteria</taxon>
        <taxon>Bacillati</taxon>
        <taxon>Bacillota</taxon>
        <taxon>Clostridia</taxon>
        <taxon>Eubacteriales</taxon>
        <taxon>Oscillospiraceae</taxon>
        <taxon>Ruminococcus</taxon>
    </lineage>
</organism>
<dbReference type="OrthoDB" id="9841845at2"/>
<protein>
    <submittedName>
        <fullName evidence="1">Uncharacterized protein</fullName>
    </submittedName>
</protein>
<dbReference type="RefSeq" id="WP_072951183.1">
    <property type="nucleotide sequence ID" value="NZ_FRCT01000009.1"/>
</dbReference>
<sequence length="547" mass="63701">MKEFKRKATIQNLIEAIFGFKSVSYNDETYERGIDGEVIIGSSDTFDNFGYTYHYRNKFDILFDITFNTSEWKFSQSSANVTNDFTRDNAIANAIKYFKGFDICVPEYFENEYDKQLFSKLIYKLISTELLPVIFNTDENRMKLSKKELANEDITPDFVIAMNNVKAVLESKDIESIIYRNAKMSDIETLNEDKNSNNKSEDRYVMCLHTEDIVDFVIHKWDLAPYIEVFFQKSLPQCENKGYNAFIEDLKQKAIFLPKEKDGAFDFSYDFSIKPTTPDSMTIALLGNHNAFNFLPRYFYYTLNLNEHGVDTLKRDIGQCLSLPKILDTVKKNASKALESKYRKQIKEYYKSILQNIVSYIDKLTSVNYNCLMSREDCGADDITKALGAIHLDVNRLYDLLSDRKNDESHVKALILWLIKYSTNLFCDALFGIIAPTRIGNAGEAHKQKSKIIDNLKDYYSQNDISEFVKSIETQYDILIQIEEMYNRFDTKLKAKIDEIDHYVSIGVKTDFTETNKKLREVECDKEVFKRLCNCLYQLTSKLQEKK</sequence>
<gene>
    <name evidence="1" type="ORF">SAMN04487860_1099</name>
</gene>
<name>A0A1M7KIQ5_RUMFL</name>
<accession>A0A1M7KIQ5</accession>
<dbReference type="EMBL" id="FRCT01000009">
    <property type="protein sequence ID" value="SHM65247.1"/>
    <property type="molecule type" value="Genomic_DNA"/>
</dbReference>
<dbReference type="Proteomes" id="UP000184394">
    <property type="component" value="Unassembled WGS sequence"/>
</dbReference>
<reference evidence="1 2" key="1">
    <citation type="submission" date="2016-11" db="EMBL/GenBank/DDBJ databases">
        <authorList>
            <person name="Jaros S."/>
            <person name="Januszkiewicz K."/>
            <person name="Wedrychowicz H."/>
        </authorList>
    </citation>
    <scope>NUCLEOTIDE SEQUENCE [LARGE SCALE GENOMIC DNA]</scope>
    <source>
        <strain evidence="1 2">Y1</strain>
    </source>
</reference>
<evidence type="ECO:0000313" key="1">
    <source>
        <dbReference type="EMBL" id="SHM65247.1"/>
    </source>
</evidence>
<dbReference type="AlphaFoldDB" id="A0A1M7KIQ5"/>
<proteinExistence type="predicted"/>
<evidence type="ECO:0000313" key="2">
    <source>
        <dbReference type="Proteomes" id="UP000184394"/>
    </source>
</evidence>